<dbReference type="PANTHER" id="PTHR28141:SF1">
    <property type="entry name" value="2',3'-CYCLIC-NUCLEOTIDE 3'-PHOSPHODIESTERASE"/>
    <property type="match status" value="1"/>
</dbReference>
<evidence type="ECO:0000313" key="2">
    <source>
        <dbReference type="Proteomes" id="UP001383192"/>
    </source>
</evidence>
<dbReference type="InterPro" id="IPR012386">
    <property type="entry name" value="Cyclic-nucl_3Pdiesterase"/>
</dbReference>
<evidence type="ECO:0008006" key="3">
    <source>
        <dbReference type="Google" id="ProtNLM"/>
    </source>
</evidence>
<dbReference type="PANTHER" id="PTHR28141">
    <property type="entry name" value="2',3'-CYCLIC-NUCLEOTIDE 3'-PHOSPHODIESTERASE"/>
    <property type="match status" value="1"/>
</dbReference>
<organism evidence="1 2">
    <name type="scientific">Paramarasmius palmivorus</name>
    <dbReference type="NCBI Taxonomy" id="297713"/>
    <lineage>
        <taxon>Eukaryota</taxon>
        <taxon>Fungi</taxon>
        <taxon>Dikarya</taxon>
        <taxon>Basidiomycota</taxon>
        <taxon>Agaricomycotina</taxon>
        <taxon>Agaricomycetes</taxon>
        <taxon>Agaricomycetidae</taxon>
        <taxon>Agaricales</taxon>
        <taxon>Marasmiineae</taxon>
        <taxon>Marasmiaceae</taxon>
        <taxon>Paramarasmius</taxon>
    </lineage>
</organism>
<dbReference type="SUPFAM" id="SSF55144">
    <property type="entry name" value="LigT-like"/>
    <property type="match status" value="1"/>
</dbReference>
<proteinExistence type="predicted"/>
<reference evidence="1 2" key="1">
    <citation type="submission" date="2024-01" db="EMBL/GenBank/DDBJ databases">
        <title>A draft genome for a cacao thread blight-causing isolate of Paramarasmius palmivorus.</title>
        <authorList>
            <person name="Baruah I.K."/>
            <person name="Bukari Y."/>
            <person name="Amoako-Attah I."/>
            <person name="Meinhardt L.W."/>
            <person name="Bailey B.A."/>
            <person name="Cohen S.P."/>
        </authorList>
    </citation>
    <scope>NUCLEOTIDE SEQUENCE [LARGE SCALE GENOMIC DNA]</scope>
    <source>
        <strain evidence="1 2">GH-12</strain>
    </source>
</reference>
<dbReference type="GO" id="GO:0009187">
    <property type="term" value="P:cyclic nucleotide metabolic process"/>
    <property type="evidence" value="ECO:0007669"/>
    <property type="project" value="TreeGrafter"/>
</dbReference>
<dbReference type="EMBL" id="JAYKXP010000058">
    <property type="protein sequence ID" value="KAK7034068.1"/>
    <property type="molecule type" value="Genomic_DNA"/>
</dbReference>
<comment type="caution">
    <text evidence="1">The sequence shown here is derived from an EMBL/GenBank/DDBJ whole genome shotgun (WGS) entry which is preliminary data.</text>
</comment>
<dbReference type="GO" id="GO:0004113">
    <property type="term" value="F:2',3'-cyclic-nucleotide 3'-phosphodiesterase activity"/>
    <property type="evidence" value="ECO:0007669"/>
    <property type="project" value="TreeGrafter"/>
</dbReference>
<dbReference type="AlphaFoldDB" id="A0AAW0C572"/>
<dbReference type="Pfam" id="PF07823">
    <property type="entry name" value="CPDase"/>
    <property type="match status" value="1"/>
</dbReference>
<accession>A0AAW0C572</accession>
<evidence type="ECO:0000313" key="1">
    <source>
        <dbReference type="EMBL" id="KAK7034068.1"/>
    </source>
</evidence>
<gene>
    <name evidence="1" type="ORF">VNI00_012499</name>
</gene>
<dbReference type="Gene3D" id="3.90.1140.10">
    <property type="entry name" value="Cyclic phosphodiesterase"/>
    <property type="match status" value="1"/>
</dbReference>
<keyword evidence="2" id="KW-1185">Reference proteome</keyword>
<dbReference type="InterPro" id="IPR009097">
    <property type="entry name" value="Cyclic_Pdiesterase"/>
</dbReference>
<name>A0AAW0C572_9AGAR</name>
<dbReference type="Proteomes" id="UP001383192">
    <property type="component" value="Unassembled WGS sequence"/>
</dbReference>
<protein>
    <recommendedName>
        <fullName evidence="3">LigT-like protein</fullName>
    </recommendedName>
</protein>
<sequence>MGITLWIVPSAKVIEQLKEIMAVRPRETLVQASSYPNFGPHITLASLSSLSSIPLSKLRETVPQDQAALKVNFKSIDVGDHFFRSVYIAVELTPELVALHRRVHEALGTEPRTPLFPHISLCYISDRDAEKGERQRYREELSSLGRIHENHDGTVSLKCGEGWLTSFVAPEIWITECEGPAETWTVLERIPLNTNSIDT</sequence>